<evidence type="ECO:0000313" key="3">
    <source>
        <dbReference type="Proteomes" id="UP000316270"/>
    </source>
</evidence>
<dbReference type="AlphaFoldDB" id="A0A517LG34"/>
<feature type="compositionally biased region" description="Polar residues" evidence="1">
    <location>
        <begin position="113"/>
        <end position="126"/>
    </location>
</feature>
<gene>
    <name evidence="2" type="ORF">FKW77_008087</name>
</gene>
<proteinExistence type="predicted"/>
<keyword evidence="3" id="KW-1185">Reference proteome</keyword>
<reference evidence="2 3" key="1">
    <citation type="submission" date="2019-07" db="EMBL/GenBank/DDBJ databases">
        <title>Finished genome of Venturia effusa.</title>
        <authorList>
            <person name="Young C.A."/>
            <person name="Cox M.P."/>
            <person name="Ganley A.R.D."/>
            <person name="David W.J."/>
        </authorList>
    </citation>
    <scope>NUCLEOTIDE SEQUENCE [LARGE SCALE GENOMIC DNA]</scope>
    <source>
        <strain evidence="3">albino</strain>
    </source>
</reference>
<accession>A0A517LG34</accession>
<evidence type="ECO:0000256" key="1">
    <source>
        <dbReference type="SAM" id="MobiDB-lite"/>
    </source>
</evidence>
<protein>
    <submittedName>
        <fullName evidence="2">Uncharacterized protein</fullName>
    </submittedName>
</protein>
<feature type="compositionally biased region" description="Basic and acidic residues" evidence="1">
    <location>
        <begin position="103"/>
        <end position="112"/>
    </location>
</feature>
<feature type="region of interest" description="Disordered" evidence="1">
    <location>
        <begin position="94"/>
        <end position="126"/>
    </location>
</feature>
<name>A0A517LG34_9PEZI</name>
<organism evidence="2 3">
    <name type="scientific">Venturia effusa</name>
    <dbReference type="NCBI Taxonomy" id="50376"/>
    <lineage>
        <taxon>Eukaryota</taxon>
        <taxon>Fungi</taxon>
        <taxon>Dikarya</taxon>
        <taxon>Ascomycota</taxon>
        <taxon>Pezizomycotina</taxon>
        <taxon>Dothideomycetes</taxon>
        <taxon>Pleosporomycetidae</taxon>
        <taxon>Venturiales</taxon>
        <taxon>Venturiaceae</taxon>
        <taxon>Venturia</taxon>
    </lineage>
</organism>
<dbReference type="Proteomes" id="UP000316270">
    <property type="component" value="Chromosome 11"/>
</dbReference>
<sequence>MSLTELSTISQENLEGIYSPVRYRIVPHRTDRLKDRLLLRLERCMSLLRPHSLGRIMTPPLVKVITEDSKRSQRCLFCFKILLSADLFPQPMDGDQIAANSEESSRLQELRRSTSFLVDSPTPDYS</sequence>
<evidence type="ECO:0000313" key="2">
    <source>
        <dbReference type="EMBL" id="QDS74569.1"/>
    </source>
</evidence>
<dbReference type="EMBL" id="CP042195">
    <property type="protein sequence ID" value="QDS74569.1"/>
    <property type="molecule type" value="Genomic_DNA"/>
</dbReference>